<dbReference type="InterPro" id="IPR040256">
    <property type="entry name" value="At4g02000-like"/>
</dbReference>
<protein>
    <recommendedName>
        <fullName evidence="3">DUF4283 domain-containing protein</fullName>
    </recommendedName>
</protein>
<dbReference type="PANTHER" id="PTHR31286">
    <property type="entry name" value="GLYCINE-RICH CELL WALL STRUCTURAL PROTEIN 1.8-LIKE"/>
    <property type="match status" value="1"/>
</dbReference>
<evidence type="ECO:0000313" key="1">
    <source>
        <dbReference type="EMBL" id="KAK2648453.1"/>
    </source>
</evidence>
<comment type="caution">
    <text evidence="1">The sequence shown here is derived from an EMBL/GenBank/DDBJ whole genome shotgun (WGS) entry which is preliminary data.</text>
</comment>
<name>A0AAD9WZM4_9ROSI</name>
<evidence type="ECO:0008006" key="3">
    <source>
        <dbReference type="Google" id="ProtNLM"/>
    </source>
</evidence>
<reference evidence="1" key="1">
    <citation type="journal article" date="2023" name="Plant J.">
        <title>Genome sequences and population genomics provide insights into the demographic history, inbreeding, and mutation load of two 'living fossil' tree species of Dipteronia.</title>
        <authorList>
            <person name="Feng Y."/>
            <person name="Comes H.P."/>
            <person name="Chen J."/>
            <person name="Zhu S."/>
            <person name="Lu R."/>
            <person name="Zhang X."/>
            <person name="Li P."/>
            <person name="Qiu J."/>
            <person name="Olsen K.M."/>
            <person name="Qiu Y."/>
        </authorList>
    </citation>
    <scope>NUCLEOTIDE SEQUENCE</scope>
    <source>
        <strain evidence="1">KIB01</strain>
    </source>
</reference>
<proteinExistence type="predicted"/>
<organism evidence="1 2">
    <name type="scientific">Dipteronia dyeriana</name>
    <dbReference type="NCBI Taxonomy" id="168575"/>
    <lineage>
        <taxon>Eukaryota</taxon>
        <taxon>Viridiplantae</taxon>
        <taxon>Streptophyta</taxon>
        <taxon>Embryophyta</taxon>
        <taxon>Tracheophyta</taxon>
        <taxon>Spermatophyta</taxon>
        <taxon>Magnoliopsida</taxon>
        <taxon>eudicotyledons</taxon>
        <taxon>Gunneridae</taxon>
        <taxon>Pentapetalae</taxon>
        <taxon>rosids</taxon>
        <taxon>malvids</taxon>
        <taxon>Sapindales</taxon>
        <taxon>Sapindaceae</taxon>
        <taxon>Hippocastanoideae</taxon>
        <taxon>Acereae</taxon>
        <taxon>Dipteronia</taxon>
    </lineage>
</organism>
<keyword evidence="2" id="KW-1185">Reference proteome</keyword>
<gene>
    <name evidence="1" type="ORF">Ddye_015942</name>
</gene>
<accession>A0AAD9WZM4</accession>
<dbReference type="PANTHER" id="PTHR31286:SF60">
    <property type="entry name" value="PROTEIN, PUTATIVE-RELATED"/>
    <property type="match status" value="1"/>
</dbReference>
<dbReference type="Proteomes" id="UP001280121">
    <property type="component" value="Unassembled WGS sequence"/>
</dbReference>
<sequence>MARGYYVIHSSLKEDMRRIWASGTCTLTSGFFRLFQWKPYFDPYEPEIQTHVQATRDLTYGYYARILVDLDLSIDLPKSIMVKREIHRFSVDIHYKNLPHIRSNCGIIGHQVVACRKIKSNNSVGGKERSKVLKVYKPTNQPVKDKNKDLENSKKVLEEIRATTNCESLNSNHDSREIK</sequence>
<dbReference type="EMBL" id="JANJYI010000005">
    <property type="protein sequence ID" value="KAK2648453.1"/>
    <property type="molecule type" value="Genomic_DNA"/>
</dbReference>
<evidence type="ECO:0000313" key="2">
    <source>
        <dbReference type="Proteomes" id="UP001280121"/>
    </source>
</evidence>
<dbReference type="AlphaFoldDB" id="A0AAD9WZM4"/>